<sequence>MSLIRFQDVLRDAIQSLLGTNPSTQEIIDAYPTAHLTGTTSIQTGGGTFFDLFAKKGRDAWDEAEKLFSHFKKLGVKQSVLIRGDFLFAYEPQSYSVVRAMIFEYAKMGVNVLQNFHGMILALLSVL</sequence>
<gene>
    <name evidence="1" type="ORF">AB835_09395</name>
</gene>
<dbReference type="Gene3D" id="3.20.20.70">
    <property type="entry name" value="Aldolase class I"/>
    <property type="match status" value="1"/>
</dbReference>
<dbReference type="STRING" id="62101.AB835_09395"/>
<name>A0A1D2QP58_9GAMM</name>
<proteinExistence type="predicted"/>
<dbReference type="EMBL" id="MDLC01000031">
    <property type="protein sequence ID" value="ODS23359.1"/>
    <property type="molecule type" value="Genomic_DNA"/>
</dbReference>
<dbReference type="Proteomes" id="UP000242502">
    <property type="component" value="Unassembled WGS sequence"/>
</dbReference>
<comment type="caution">
    <text evidence="1">The sequence shown here is derived from an EMBL/GenBank/DDBJ whole genome shotgun (WGS) entry which is preliminary data.</text>
</comment>
<protein>
    <submittedName>
        <fullName evidence="1">Uncharacterized protein</fullName>
    </submittedName>
</protein>
<accession>A0A1D2QP58</accession>
<dbReference type="AlphaFoldDB" id="A0A1D2QP58"/>
<reference evidence="1 2" key="1">
    <citation type="journal article" date="2016" name="Appl. Environ. Microbiol.">
        <title>Lack of Overt Genome Reduction in the Bryostatin-Producing Bryozoan Symbiont "Candidatus Endobugula sertula".</title>
        <authorList>
            <person name="Miller I.J."/>
            <person name="Vanee N."/>
            <person name="Fong S.S."/>
            <person name="Lim-Fong G.E."/>
            <person name="Kwan J.C."/>
        </authorList>
    </citation>
    <scope>NUCLEOTIDE SEQUENCE [LARGE SCALE GENOMIC DNA]</scope>
    <source>
        <strain evidence="1">AB1-4</strain>
    </source>
</reference>
<dbReference type="SUPFAM" id="SSF51569">
    <property type="entry name" value="Aldolase"/>
    <property type="match status" value="1"/>
</dbReference>
<evidence type="ECO:0000313" key="1">
    <source>
        <dbReference type="EMBL" id="ODS23359.1"/>
    </source>
</evidence>
<evidence type="ECO:0000313" key="2">
    <source>
        <dbReference type="Proteomes" id="UP000242502"/>
    </source>
</evidence>
<dbReference type="InterPro" id="IPR013785">
    <property type="entry name" value="Aldolase_TIM"/>
</dbReference>
<organism evidence="1 2">
    <name type="scientific">Candidatus Endobugula sertula</name>
    <name type="common">Bugula neritina bacterial symbiont</name>
    <dbReference type="NCBI Taxonomy" id="62101"/>
    <lineage>
        <taxon>Bacteria</taxon>
        <taxon>Pseudomonadati</taxon>
        <taxon>Pseudomonadota</taxon>
        <taxon>Gammaproteobacteria</taxon>
        <taxon>Cellvibrionales</taxon>
        <taxon>Cellvibrionaceae</taxon>
        <taxon>Candidatus Endobugula</taxon>
    </lineage>
</organism>